<keyword evidence="5 9" id="KW-0812">Transmembrane</keyword>
<dbReference type="GO" id="GO:0015031">
    <property type="term" value="P:protein transport"/>
    <property type="evidence" value="ECO:0007669"/>
    <property type="project" value="UniProtKB-KW"/>
</dbReference>
<dbReference type="Proteomes" id="UP000237222">
    <property type="component" value="Unassembled WGS sequence"/>
</dbReference>
<evidence type="ECO:0000256" key="7">
    <source>
        <dbReference type="ARBA" id="ARBA00022989"/>
    </source>
</evidence>
<dbReference type="RefSeq" id="WP_103685568.1">
    <property type="nucleotide sequence ID" value="NZ_PQGG01000038.1"/>
</dbReference>
<comment type="caution">
    <text evidence="11">The sequence shown here is derived from an EMBL/GenBank/DDBJ whole genome shotgun (WGS) entry which is preliminary data.</text>
</comment>
<keyword evidence="4" id="KW-0997">Cell inner membrane</keyword>
<name>A0A2S4HBZ7_9GAMM</name>
<dbReference type="AlphaFoldDB" id="A0A2S4HBZ7"/>
<evidence type="ECO:0000313" key="12">
    <source>
        <dbReference type="Proteomes" id="UP000237222"/>
    </source>
</evidence>
<evidence type="ECO:0000313" key="11">
    <source>
        <dbReference type="EMBL" id="POP51526.1"/>
    </source>
</evidence>
<proteinExistence type="predicted"/>
<evidence type="ECO:0000256" key="6">
    <source>
        <dbReference type="ARBA" id="ARBA00022927"/>
    </source>
</evidence>
<accession>A0A2S4HBZ7</accession>
<dbReference type="Gene3D" id="2.30.30.830">
    <property type="match status" value="1"/>
</dbReference>
<comment type="subcellular location">
    <subcellularLocation>
        <location evidence="1">Cell inner membrane</location>
    </subcellularLocation>
</comment>
<keyword evidence="3" id="KW-1003">Cell membrane</keyword>
<evidence type="ECO:0000256" key="4">
    <source>
        <dbReference type="ARBA" id="ARBA00022519"/>
    </source>
</evidence>
<keyword evidence="8 9" id="KW-0472">Membrane</keyword>
<dbReference type="Pfam" id="PF11356">
    <property type="entry name" value="T2SSC"/>
    <property type="match status" value="1"/>
</dbReference>
<evidence type="ECO:0000256" key="9">
    <source>
        <dbReference type="SAM" id="Phobius"/>
    </source>
</evidence>
<dbReference type="GO" id="GO:0005886">
    <property type="term" value="C:plasma membrane"/>
    <property type="evidence" value="ECO:0007669"/>
    <property type="project" value="UniProtKB-SubCell"/>
</dbReference>
<dbReference type="InterPro" id="IPR024961">
    <property type="entry name" value="T2SS_GspC_N"/>
</dbReference>
<sequence length="224" mass="24318">MAGEQSYHRQQIIPITLGLSALVALLVLVAHYHLQSILNDTNLSSITEPLYDQLNLAESEQTVHGNTKLMDLNSYSQLALMGTKAIPLEPEPMLESIPETELSLSLAGVFASSTQGQSAALISINGEPAKYYRSGMEIQPGLELIEIHPGKVTLRNQGRYEKLAFNVVSIWSESTAVSESSQKHNKDDSEVSNEDVDTLAAYIGGGSGISRNTLAELLRNSPPR</sequence>
<protein>
    <recommendedName>
        <fullName evidence="10">Type II secretion system protein GspC N-terminal domain-containing protein</fullName>
    </recommendedName>
</protein>
<keyword evidence="7 9" id="KW-1133">Transmembrane helix</keyword>
<organism evidence="11 12">
    <name type="scientific">Zhongshania marina</name>
    <dbReference type="NCBI Taxonomy" id="2304603"/>
    <lineage>
        <taxon>Bacteria</taxon>
        <taxon>Pseudomonadati</taxon>
        <taxon>Pseudomonadota</taxon>
        <taxon>Gammaproteobacteria</taxon>
        <taxon>Cellvibrionales</taxon>
        <taxon>Spongiibacteraceae</taxon>
        <taxon>Zhongshania</taxon>
    </lineage>
</organism>
<evidence type="ECO:0000259" key="10">
    <source>
        <dbReference type="Pfam" id="PF11356"/>
    </source>
</evidence>
<feature type="domain" description="Type II secretion system protein GspC N-terminal" evidence="10">
    <location>
        <begin position="57"/>
        <end position="165"/>
    </location>
</feature>
<evidence type="ECO:0000256" key="5">
    <source>
        <dbReference type="ARBA" id="ARBA00022692"/>
    </source>
</evidence>
<dbReference type="EMBL" id="PQGG01000038">
    <property type="protein sequence ID" value="POP51526.1"/>
    <property type="molecule type" value="Genomic_DNA"/>
</dbReference>
<gene>
    <name evidence="11" type="ORF">C0068_16440</name>
</gene>
<evidence type="ECO:0000256" key="2">
    <source>
        <dbReference type="ARBA" id="ARBA00022448"/>
    </source>
</evidence>
<keyword evidence="2" id="KW-0813">Transport</keyword>
<evidence type="ECO:0000256" key="8">
    <source>
        <dbReference type="ARBA" id="ARBA00023136"/>
    </source>
</evidence>
<evidence type="ECO:0000256" key="3">
    <source>
        <dbReference type="ARBA" id="ARBA00022475"/>
    </source>
</evidence>
<keyword evidence="6" id="KW-0653">Protein transport</keyword>
<reference evidence="11" key="1">
    <citation type="submission" date="2018-01" db="EMBL/GenBank/DDBJ databases">
        <authorList>
            <person name="Yu X.-D."/>
        </authorList>
    </citation>
    <scope>NUCLEOTIDE SEQUENCE</scope>
    <source>
        <strain evidence="11">ZX-21</strain>
    </source>
</reference>
<feature type="transmembrane region" description="Helical" evidence="9">
    <location>
        <begin position="12"/>
        <end position="34"/>
    </location>
</feature>
<evidence type="ECO:0000256" key="1">
    <source>
        <dbReference type="ARBA" id="ARBA00004533"/>
    </source>
</evidence>